<dbReference type="Proteomes" id="UP001208186">
    <property type="component" value="Unassembled WGS sequence"/>
</dbReference>
<dbReference type="EMBL" id="JAOPKC010000003">
    <property type="protein sequence ID" value="MCU4717371.1"/>
    <property type="molecule type" value="Genomic_DNA"/>
</dbReference>
<evidence type="ECO:0000313" key="4">
    <source>
        <dbReference type="Proteomes" id="UP001209746"/>
    </source>
</evidence>
<evidence type="ECO:0000313" key="3">
    <source>
        <dbReference type="Proteomes" id="UP001208186"/>
    </source>
</evidence>
<gene>
    <name evidence="2" type="ORF">OB914_06095</name>
    <name evidence="1" type="ORF">OB916_04760</name>
</gene>
<comment type="caution">
    <text evidence="2">The sequence shown here is derived from an EMBL/GenBank/DDBJ whole genome shotgun (WGS) entry which is preliminary data.</text>
</comment>
<protein>
    <submittedName>
        <fullName evidence="2">Uncharacterized protein</fullName>
    </submittedName>
</protein>
<organism evidence="2 4">
    <name type="scientific">Halapricum hydrolyticum</name>
    <dbReference type="NCBI Taxonomy" id="2979991"/>
    <lineage>
        <taxon>Archaea</taxon>
        <taxon>Methanobacteriati</taxon>
        <taxon>Methanobacteriota</taxon>
        <taxon>Stenosarchaea group</taxon>
        <taxon>Halobacteria</taxon>
        <taxon>Halobacteriales</taxon>
        <taxon>Haloarculaceae</taxon>
        <taxon>Halapricum</taxon>
    </lineage>
</organism>
<sequence length="40" mass="4429">MSCANCDTEIKAYTLRVHPEGSDSTVDISFCSTDCLETWV</sequence>
<name>A0AAE3I9S4_9EURY</name>
<keyword evidence="3" id="KW-1185">Reference proteome</keyword>
<dbReference type="EMBL" id="JAOPKD010000004">
    <property type="protein sequence ID" value="MCU4726535.1"/>
    <property type="molecule type" value="Genomic_DNA"/>
</dbReference>
<accession>A0AAE3I9S4</accession>
<reference evidence="2" key="1">
    <citation type="submission" date="2023-02" db="EMBL/GenBank/DDBJ databases">
        <title>Enrichment on poylsaccharides allowed isolation of novel metabolic and taxonomic groups of Haloarchaea.</title>
        <authorList>
            <person name="Sorokin D.Y."/>
            <person name="Elcheninov A.G."/>
            <person name="Khizhniak T.V."/>
            <person name="Kolganova T.V."/>
            <person name="Kublanov I.V."/>
        </authorList>
    </citation>
    <scope>NUCLEOTIDE SEQUENCE</scope>
    <source>
        <strain evidence="1 3">HArc-curdl5-1</strain>
        <strain evidence="2">HArc-curdl7</strain>
    </source>
</reference>
<dbReference type="Proteomes" id="UP001209746">
    <property type="component" value="Unassembled WGS sequence"/>
</dbReference>
<dbReference type="AlphaFoldDB" id="A0AAE3I9S4"/>
<evidence type="ECO:0000313" key="2">
    <source>
        <dbReference type="EMBL" id="MCU4726535.1"/>
    </source>
</evidence>
<proteinExistence type="predicted"/>
<dbReference type="RefSeq" id="WP_315908138.1">
    <property type="nucleotide sequence ID" value="NZ_JAOPKC010000003.1"/>
</dbReference>
<evidence type="ECO:0000313" key="1">
    <source>
        <dbReference type="EMBL" id="MCU4717371.1"/>
    </source>
</evidence>